<dbReference type="CDD" id="cd06257">
    <property type="entry name" value="DnaJ"/>
    <property type="match status" value="1"/>
</dbReference>
<dbReference type="Gene3D" id="1.25.40.10">
    <property type="entry name" value="Tetratricopeptide repeat domain"/>
    <property type="match status" value="1"/>
</dbReference>
<evidence type="ECO:0000256" key="1">
    <source>
        <dbReference type="ARBA" id="ARBA00022737"/>
    </source>
</evidence>
<organism evidence="5 6">
    <name type="scientific">Sistotremastrum suecicum HHB10207 ss-3</name>
    <dbReference type="NCBI Taxonomy" id="1314776"/>
    <lineage>
        <taxon>Eukaryota</taxon>
        <taxon>Fungi</taxon>
        <taxon>Dikarya</taxon>
        <taxon>Basidiomycota</taxon>
        <taxon>Agaricomycotina</taxon>
        <taxon>Agaricomycetes</taxon>
        <taxon>Sistotremastrales</taxon>
        <taxon>Sistotremastraceae</taxon>
        <taxon>Sistotremastrum</taxon>
    </lineage>
</organism>
<dbReference type="Gene3D" id="1.10.287.110">
    <property type="entry name" value="DnaJ domain"/>
    <property type="match status" value="1"/>
</dbReference>
<gene>
    <name evidence="5" type="ORF">SISSUDRAFT_1063308</name>
</gene>
<dbReference type="EMBL" id="KV428097">
    <property type="protein sequence ID" value="KZT36879.1"/>
    <property type="molecule type" value="Genomic_DNA"/>
</dbReference>
<proteinExistence type="predicted"/>
<dbReference type="SMART" id="SM00028">
    <property type="entry name" value="TPR"/>
    <property type="match status" value="2"/>
</dbReference>
<dbReference type="InterPro" id="IPR011990">
    <property type="entry name" value="TPR-like_helical_dom_sf"/>
</dbReference>
<dbReference type="InterPro" id="IPR019734">
    <property type="entry name" value="TPR_rpt"/>
</dbReference>
<keyword evidence="6" id="KW-1185">Reference proteome</keyword>
<feature type="compositionally biased region" description="Basic and acidic residues" evidence="3">
    <location>
        <begin position="369"/>
        <end position="379"/>
    </location>
</feature>
<dbReference type="PRINTS" id="PR00625">
    <property type="entry name" value="JDOMAIN"/>
</dbReference>
<evidence type="ECO:0000313" key="6">
    <source>
        <dbReference type="Proteomes" id="UP000076798"/>
    </source>
</evidence>
<dbReference type="STRING" id="1314776.A0A166BY86"/>
<dbReference type="SUPFAM" id="SSF46565">
    <property type="entry name" value="Chaperone J-domain"/>
    <property type="match status" value="1"/>
</dbReference>
<dbReference type="PANTHER" id="PTHR44200">
    <property type="entry name" value="DNAJ HOMOLOG SUBFAMILY C MEMBER 7"/>
    <property type="match status" value="1"/>
</dbReference>
<dbReference type="InterPro" id="IPR036869">
    <property type="entry name" value="J_dom_sf"/>
</dbReference>
<keyword evidence="1" id="KW-0677">Repeat</keyword>
<feature type="domain" description="J" evidence="4">
    <location>
        <begin position="254"/>
        <end position="315"/>
    </location>
</feature>
<accession>A0A166BY86</accession>
<protein>
    <submittedName>
        <fullName evidence="5">DnaJ-domain-containing protein</fullName>
    </submittedName>
</protein>
<dbReference type="PANTHER" id="PTHR44200:SF1">
    <property type="entry name" value="DNAJ HOMOLOG SUBFAMILY C MEMBER 7"/>
    <property type="match status" value="1"/>
</dbReference>
<dbReference type="OrthoDB" id="10250354at2759"/>
<dbReference type="Pfam" id="PF07719">
    <property type="entry name" value="TPR_2"/>
    <property type="match status" value="1"/>
</dbReference>
<dbReference type="PROSITE" id="PS50076">
    <property type="entry name" value="DNAJ_2"/>
    <property type="match status" value="1"/>
</dbReference>
<keyword evidence="2" id="KW-0802">TPR repeat</keyword>
<dbReference type="Pfam" id="PF00226">
    <property type="entry name" value="DnaJ"/>
    <property type="match status" value="1"/>
</dbReference>
<dbReference type="Proteomes" id="UP000076798">
    <property type="component" value="Unassembled WGS sequence"/>
</dbReference>
<feature type="compositionally biased region" description="Low complexity" evidence="3">
    <location>
        <begin position="384"/>
        <end position="410"/>
    </location>
</feature>
<evidence type="ECO:0000259" key="4">
    <source>
        <dbReference type="PROSITE" id="PS50076"/>
    </source>
</evidence>
<dbReference type="InterPro" id="IPR052758">
    <property type="entry name" value="SRC_co-chaperone"/>
</dbReference>
<feature type="region of interest" description="Disordered" evidence="3">
    <location>
        <begin position="310"/>
        <end position="426"/>
    </location>
</feature>
<dbReference type="SUPFAM" id="SSF48452">
    <property type="entry name" value="TPR-like"/>
    <property type="match status" value="1"/>
</dbReference>
<dbReference type="SMART" id="SM00271">
    <property type="entry name" value="DnaJ"/>
    <property type="match status" value="1"/>
</dbReference>
<evidence type="ECO:0000256" key="3">
    <source>
        <dbReference type="SAM" id="MobiDB-lite"/>
    </source>
</evidence>
<dbReference type="InterPro" id="IPR001623">
    <property type="entry name" value="DnaJ_domain"/>
</dbReference>
<evidence type="ECO:0000313" key="5">
    <source>
        <dbReference type="EMBL" id="KZT36879.1"/>
    </source>
</evidence>
<name>A0A166BY86_9AGAM</name>
<dbReference type="InterPro" id="IPR013105">
    <property type="entry name" value="TPR_2"/>
</dbReference>
<sequence length="501" mass="54896">MAPKDLKALIRAYHKARGERNWESALDALDKASQACGGDAPEEWRRWTVEVAMLAGKWALARRASHPENQYSADAFTLQVLVSFLSCALVKATGEVQRALELSPSHKDALQLLQRIKRVQELRSLGNEAYNTGRLLEAIQKFTEGLGPIGESESEGMGGIIRANLLLNRALSLYRLKRYEEAVKDCNACLLLEPDAFKALRTRARSRRALRLYEASMEDYEAAYQYTSTQAERDLLREEANAVLNLLAESIRKDYYKILGVSEGCPEADIRKAYRAQALAHHPDKGGDEELFKLIGEAYAVLSEPPARSRYDAEKPIPRKFSPKEPAIPREGDAHAGGQAPKESGKKEKATASSTAPKPGSAAKTPASPHKDDSKDEPKKKSKPQSSGPSKPKPTNASTHSKTSSTTNKKSFNRGPPSVSPSIPHTPLHWLPPDPLYFPPAPTLPSVIFVNGPAVNALHVLPGDPRIGGIPCWMCGGLGVETFLFVFEEKCSMCNGIGRLL</sequence>
<reference evidence="5 6" key="1">
    <citation type="journal article" date="2016" name="Mol. Biol. Evol.">
        <title>Comparative Genomics of Early-Diverging Mushroom-Forming Fungi Provides Insights into the Origins of Lignocellulose Decay Capabilities.</title>
        <authorList>
            <person name="Nagy L.G."/>
            <person name="Riley R."/>
            <person name="Tritt A."/>
            <person name="Adam C."/>
            <person name="Daum C."/>
            <person name="Floudas D."/>
            <person name="Sun H."/>
            <person name="Yadav J.S."/>
            <person name="Pangilinan J."/>
            <person name="Larsson K.H."/>
            <person name="Matsuura K."/>
            <person name="Barry K."/>
            <person name="Labutti K."/>
            <person name="Kuo R."/>
            <person name="Ohm R.A."/>
            <person name="Bhattacharya S.S."/>
            <person name="Shirouzu T."/>
            <person name="Yoshinaga Y."/>
            <person name="Martin F.M."/>
            <person name="Grigoriev I.V."/>
            <person name="Hibbett D.S."/>
        </authorList>
    </citation>
    <scope>NUCLEOTIDE SEQUENCE [LARGE SCALE GENOMIC DNA]</scope>
    <source>
        <strain evidence="5 6">HHB10207 ss-3</strain>
    </source>
</reference>
<evidence type="ECO:0000256" key="2">
    <source>
        <dbReference type="ARBA" id="ARBA00022803"/>
    </source>
</evidence>
<dbReference type="AlphaFoldDB" id="A0A166BY86"/>